<name>H5TXG0_9ACTN</name>
<dbReference type="Proteomes" id="UP000005845">
    <property type="component" value="Unassembled WGS sequence"/>
</dbReference>
<dbReference type="InterPro" id="IPR047681">
    <property type="entry name" value="PPA1309-like"/>
</dbReference>
<dbReference type="EMBL" id="BAFC01000034">
    <property type="protein sequence ID" value="GAB38168.1"/>
    <property type="molecule type" value="Genomic_DNA"/>
</dbReference>
<accession>H5TXG0</accession>
<evidence type="ECO:0000313" key="2">
    <source>
        <dbReference type="Proteomes" id="UP000005845"/>
    </source>
</evidence>
<dbReference type="AlphaFoldDB" id="H5TXG0"/>
<sequence length="250" mass="26047">MQGVPGSVISDISGAAAPLSAIVAFTVLSPHGCHWIPWSRYVVVAQQAVLTAMTDEFSPDDLGRALHDVLDHVELGGWGQPPQVFALVPTSLIAAQNPGLVDEDDDSALSPVAQEPLEVAAGDEPYAQLEEFLATATWSPPVEGVALVLEIVVLPPDAEGDLDSAFEPLLGDPAASESAARAAARRHPSARTARLAVGALRGGKTLSLMRLQPTPDDNPDAPMELLTHPELASTLQSALAATLDDRGPQG</sequence>
<comment type="caution">
    <text evidence="1">The sequence shown here is derived from an EMBL/GenBank/DDBJ whole genome shotgun (WGS) entry which is preliminary data.</text>
</comment>
<evidence type="ECO:0000313" key="1">
    <source>
        <dbReference type="EMBL" id="GAB38168.1"/>
    </source>
</evidence>
<dbReference type="eggNOG" id="ENOG5032TUF">
    <property type="taxonomic scope" value="Bacteria"/>
</dbReference>
<reference evidence="1 2" key="1">
    <citation type="submission" date="2012-02" db="EMBL/GenBank/DDBJ databases">
        <title>Whole genome shotgun sequence of Gordonia sputi NBRC 100414.</title>
        <authorList>
            <person name="Yoshida I."/>
            <person name="Hosoyama A."/>
            <person name="Tsuchikane K."/>
            <person name="Katsumata H."/>
            <person name="Yamazaki S."/>
            <person name="Fujita N."/>
        </authorList>
    </citation>
    <scope>NUCLEOTIDE SEQUENCE [LARGE SCALE GENOMIC DNA]</scope>
    <source>
        <strain evidence="1 2">NBRC 100414</strain>
    </source>
</reference>
<protein>
    <submittedName>
        <fullName evidence="1">Uncharacterized protein</fullName>
    </submittedName>
</protein>
<proteinExistence type="predicted"/>
<organism evidence="1 2">
    <name type="scientific">Gordonia sputi NBRC 100414</name>
    <dbReference type="NCBI Taxonomy" id="1089453"/>
    <lineage>
        <taxon>Bacteria</taxon>
        <taxon>Bacillati</taxon>
        <taxon>Actinomycetota</taxon>
        <taxon>Actinomycetes</taxon>
        <taxon>Mycobacteriales</taxon>
        <taxon>Gordoniaceae</taxon>
        <taxon>Gordonia</taxon>
    </lineage>
</organism>
<gene>
    <name evidence="1" type="ORF">GOSPT_034_00350</name>
</gene>
<dbReference type="NCBIfam" id="NF040618">
    <property type="entry name" value="PPA1309_fam"/>
    <property type="match status" value="1"/>
</dbReference>
<keyword evidence="2" id="KW-1185">Reference proteome</keyword>